<dbReference type="SUPFAM" id="SSF50978">
    <property type="entry name" value="WD40 repeat-like"/>
    <property type="match status" value="1"/>
</dbReference>
<feature type="region of interest" description="Disordered" evidence="2">
    <location>
        <begin position="189"/>
        <end position="218"/>
    </location>
</feature>
<dbReference type="InterPro" id="IPR015943">
    <property type="entry name" value="WD40/YVTN_repeat-like_dom_sf"/>
</dbReference>
<feature type="coiled-coil region" evidence="1">
    <location>
        <begin position="30"/>
        <end position="57"/>
    </location>
</feature>
<accession>A0ABY7CIB9</accession>
<dbReference type="GeneID" id="77808883"/>
<protein>
    <recommendedName>
        <fullName evidence="3">Vacuolar import/degradation Vid27 C-terminal domain-containing protein</fullName>
    </recommendedName>
</protein>
<proteinExistence type="predicted"/>
<dbReference type="InterPro" id="IPR040458">
    <property type="entry name" value="Vid27"/>
</dbReference>
<feature type="compositionally biased region" description="Acidic residues" evidence="2">
    <location>
        <begin position="189"/>
        <end position="204"/>
    </location>
</feature>
<dbReference type="RefSeq" id="XP_053019242.1">
    <property type="nucleotide sequence ID" value="XM_053167988.1"/>
</dbReference>
<organism evidence="4 5">
    <name type="scientific">Puccinia triticina</name>
    <dbReference type="NCBI Taxonomy" id="208348"/>
    <lineage>
        <taxon>Eukaryota</taxon>
        <taxon>Fungi</taxon>
        <taxon>Dikarya</taxon>
        <taxon>Basidiomycota</taxon>
        <taxon>Pucciniomycotina</taxon>
        <taxon>Pucciniomycetes</taxon>
        <taxon>Pucciniales</taxon>
        <taxon>Pucciniaceae</taxon>
        <taxon>Puccinia</taxon>
    </lineage>
</organism>
<reference evidence="4" key="1">
    <citation type="submission" date="2022-10" db="EMBL/GenBank/DDBJ databases">
        <title>Puccinia triticina Genome sequencing and assembly.</title>
        <authorList>
            <person name="Li C."/>
        </authorList>
    </citation>
    <scope>NUCLEOTIDE SEQUENCE</scope>
    <source>
        <strain evidence="4">Pt15</strain>
    </source>
</reference>
<evidence type="ECO:0000313" key="5">
    <source>
        <dbReference type="Proteomes" id="UP001164743"/>
    </source>
</evidence>
<feature type="region of interest" description="Disordered" evidence="2">
    <location>
        <begin position="106"/>
        <end position="130"/>
    </location>
</feature>
<sequence length="571" mass="63241">MGTFGLRPSDCSSPSEVDNESNQPDVQNLLVEKDNQITQLLNRIQQLEIEKNKTGDARYFSSDNDPATSLAAATNQALTSLNQTNQLQISPAGHSESSLSRLHQSGVDFENNHGNSVANPSTIRTSSTRNSLIATISRPSLSGTNHASIEYRSETTLTSWSCVTRSEMIPEKYGEESNSRFPLIEEVEETGQGDSTSDDDEDYEPAVQSFGSRRGEPANDHYAMGYRGVSCVVGGNTVKTFDDEASGSGKLKLLATMPGLSTPDGKRSLVPSKVMLHRQDSNLIMQDKYSRDLLYSFDMEYGKVVDEWHIGPEQLVDFCPGKKFNQMLAEPTFVGASSNSLYIIDPRLHGYKGVALKTYSPFTRTNFSCVATTEYGWVAVGSKNGDIRLYDSLGKNAKTHLRGCKGPVLALDVSKDGAYLVATYEAHLVLYDCHMGFNRSIASSANASGIRVNLTREHAKYLHDEGVPLVYKSATFNLGPNTTEKYITAYVGPYLIAFNLRSILANKPEYEIKRYQDNVVASSFRWNNDKDIVVTVPSDVFVQDRAKLSRPRRHSLDHYRSRNIIRGRPSV</sequence>
<evidence type="ECO:0000259" key="3">
    <source>
        <dbReference type="Pfam" id="PF08553"/>
    </source>
</evidence>
<evidence type="ECO:0000313" key="4">
    <source>
        <dbReference type="EMBL" id="WAQ83687.1"/>
    </source>
</evidence>
<dbReference type="InterPro" id="IPR013863">
    <property type="entry name" value="VID27_C"/>
</dbReference>
<keyword evidence="1" id="KW-0175">Coiled coil</keyword>
<dbReference type="Proteomes" id="UP001164743">
    <property type="component" value="Chromosome 4A"/>
</dbReference>
<feature type="compositionally biased region" description="Polar residues" evidence="2">
    <location>
        <begin position="10"/>
        <end position="24"/>
    </location>
</feature>
<dbReference type="Gene3D" id="2.130.10.10">
    <property type="entry name" value="YVTN repeat-like/Quinoprotein amine dehydrogenase"/>
    <property type="match status" value="1"/>
</dbReference>
<evidence type="ECO:0000256" key="2">
    <source>
        <dbReference type="SAM" id="MobiDB-lite"/>
    </source>
</evidence>
<dbReference type="PANTHER" id="PTHR31913:SF0">
    <property type="entry name" value="VACUOLAR IMPORT AND DEGRADATION PROTEIN 27"/>
    <property type="match status" value="1"/>
</dbReference>
<dbReference type="EMBL" id="CP110424">
    <property type="protein sequence ID" value="WAQ83687.1"/>
    <property type="molecule type" value="Genomic_DNA"/>
</dbReference>
<feature type="domain" description="Vacuolar import/degradation Vid27 C-terminal" evidence="3">
    <location>
        <begin position="219"/>
        <end position="557"/>
    </location>
</feature>
<dbReference type="InterPro" id="IPR036322">
    <property type="entry name" value="WD40_repeat_dom_sf"/>
</dbReference>
<keyword evidence="5" id="KW-1185">Reference proteome</keyword>
<dbReference type="Pfam" id="PF08553">
    <property type="entry name" value="VID27"/>
    <property type="match status" value="1"/>
</dbReference>
<feature type="region of interest" description="Disordered" evidence="2">
    <location>
        <begin position="1"/>
        <end position="24"/>
    </location>
</feature>
<evidence type="ECO:0000256" key="1">
    <source>
        <dbReference type="SAM" id="Coils"/>
    </source>
</evidence>
<dbReference type="PANTHER" id="PTHR31913">
    <property type="entry name" value="VACUOLAR IMPORT AND DEGRADATION PROTEIN 27"/>
    <property type="match status" value="1"/>
</dbReference>
<name>A0ABY7CIB9_9BASI</name>
<feature type="compositionally biased region" description="Polar residues" evidence="2">
    <location>
        <begin position="112"/>
        <end position="130"/>
    </location>
</feature>
<gene>
    <name evidence="4" type="ORF">PtA15_4A135</name>
</gene>